<feature type="compositionally biased region" description="Polar residues" evidence="2">
    <location>
        <begin position="497"/>
        <end position="507"/>
    </location>
</feature>
<dbReference type="EMBL" id="DS548800">
    <property type="protein sequence ID" value="EDR27596.1"/>
    <property type="molecule type" value="Genomic_DNA"/>
</dbReference>
<dbReference type="OrthoDB" id="20783at2759"/>
<reference evidence="5" key="1">
    <citation type="submission" date="2007-12" db="EMBL/GenBank/DDBJ databases">
        <title>Annotation of Entamoeba dispar SAW760.</title>
        <authorList>
            <person name="Lorenzi H."/>
            <person name="Inman J."/>
            <person name="Schobel S."/>
            <person name="Amedeo P."/>
            <person name="Caler E."/>
        </authorList>
    </citation>
    <scope>NUCLEOTIDE SEQUENCE [LARGE SCALE GENOMIC DNA]</scope>
    <source>
        <strain evidence="5">ATCC PRA-260 / SAW760</strain>
    </source>
</reference>
<keyword evidence="4" id="KW-0378">Hydrolase</keyword>
<feature type="compositionally biased region" description="Basic and acidic residues" evidence="2">
    <location>
        <begin position="312"/>
        <end position="332"/>
    </location>
</feature>
<accession>B0EDH9</accession>
<evidence type="ECO:0000313" key="5">
    <source>
        <dbReference type="Proteomes" id="UP000008076"/>
    </source>
</evidence>
<dbReference type="InterPro" id="IPR027484">
    <property type="entry name" value="PInositol-4-P-5-kinase_N"/>
</dbReference>
<feature type="domain" description="PIPK" evidence="3">
    <location>
        <begin position="20"/>
        <end position="648"/>
    </location>
</feature>
<dbReference type="EC" id="2.7.1.68" evidence="4"/>
<dbReference type="SMART" id="SM00330">
    <property type="entry name" value="PIPKc"/>
    <property type="match status" value="1"/>
</dbReference>
<gene>
    <name evidence="4" type="ORF">EDI_093870</name>
</gene>
<dbReference type="GO" id="GO:0016308">
    <property type="term" value="F:1-phosphatidylinositol-4-phosphate 5-kinase activity"/>
    <property type="evidence" value="ECO:0007669"/>
    <property type="project" value="UniProtKB-EC"/>
</dbReference>
<dbReference type="PANTHER" id="PTHR23086:SF8">
    <property type="entry name" value="PHOSPHATIDYLINOSITOL 5-PHOSPHATE 4-KINASE, ISOFORM A"/>
    <property type="match status" value="1"/>
</dbReference>
<dbReference type="InterPro" id="IPR002498">
    <property type="entry name" value="PInositol-4-P-4/5-kinase_core"/>
</dbReference>
<dbReference type="PANTHER" id="PTHR23086">
    <property type="entry name" value="PHOSPHATIDYLINOSITOL-4-PHOSPHATE 5-KINASE"/>
    <property type="match status" value="1"/>
</dbReference>
<feature type="compositionally biased region" description="Basic and acidic residues" evidence="2">
    <location>
        <begin position="341"/>
        <end position="362"/>
    </location>
</feature>
<keyword evidence="1 4" id="KW-0808">Transferase</keyword>
<dbReference type="GO" id="GO:0016787">
    <property type="term" value="F:hydrolase activity"/>
    <property type="evidence" value="ECO:0007669"/>
    <property type="project" value="UniProtKB-KW"/>
</dbReference>
<dbReference type="InterPro" id="IPR023610">
    <property type="entry name" value="PInositol-4/5-P-5/4-kinase"/>
</dbReference>
<dbReference type="KEGG" id="edi:EDI_093870"/>
<dbReference type="Gene3D" id="3.30.810.10">
    <property type="entry name" value="2-Layer Sandwich"/>
    <property type="match status" value="2"/>
</dbReference>
<sequence length="649" mass="75017">MSIETKEISQTAMALVLGIQHQVKYYLSKVHVSDNDFERYKGKTLPELKNEKYIFKTYPFTKFTKKGGKDICGQKDNAMTTPKEVGEYVAKEYSPMAFAIVRRFFGLTPESMIESICGEGNLTPPNLGSGKSGSLFMFTKDHKFVIKVIPKREEKILCKIFPLYFSYIQENPQTLIPRFYGMFRIKPQKDEEYRYVVMNNLFPNDNFPLQYKFDLKGSMYGRKANEKERSKKSPCFKDLDFVEQKAQIHIGPKLLQPFKEQVEKDSGLMAKMHLIDYSMLVGVHNLTDEELEFACKKLGIEVNKTKKEKVIEGDKERKHKEKEDKDKIENTKDNITGEPAQKQDENKSNETEEKENGSKQEESMQNINKQEESKQTIEESKQEEPKQEEPKQEEPKQEESKQEESKQEESKQEESKQEEQKQEEQKQEEQKQEEQKQEEQKQKEQKQKEQKQKEQKQEEQKQTIEEETKDESKKSESSVALSSITSTQSMSKKDVTETSSIGSVETTKSTKEELKQVVKRPRASTVFTEQRVDKNLSKEGSTSLTKSRRKKSDKVADAQEFLKSLEIPKPADFIFTDYEGGLLARNSKGELTGELYYLGIIDILMDYTARKKLETVVKGVAAGGADQVSSVSPSHYSRRFIKFILSNTK</sequence>
<dbReference type="RefSeq" id="XP_001736342.1">
    <property type="nucleotide sequence ID" value="XM_001736290.1"/>
</dbReference>
<keyword evidence="1" id="KW-0547">Nucleotide-binding</keyword>
<evidence type="ECO:0000256" key="2">
    <source>
        <dbReference type="SAM" id="MobiDB-lite"/>
    </source>
</evidence>
<dbReference type="EC" id="3.4.21.72" evidence="4"/>
<dbReference type="GeneID" id="5881337"/>
<dbReference type="GO" id="GO:0005886">
    <property type="term" value="C:plasma membrane"/>
    <property type="evidence" value="ECO:0007669"/>
    <property type="project" value="TreeGrafter"/>
</dbReference>
<evidence type="ECO:0000313" key="4">
    <source>
        <dbReference type="EMBL" id="EDR27596.1"/>
    </source>
</evidence>
<dbReference type="eggNOG" id="KOG0229">
    <property type="taxonomic scope" value="Eukaryota"/>
</dbReference>
<protein>
    <submittedName>
        <fullName evidence="4">Cylicin-2, putative</fullName>
        <ecNumber evidence="4">2.7.1.68</ecNumber>
        <ecNumber evidence="4">3.4.21.72</ecNumber>
    </submittedName>
</protein>
<feature type="compositionally biased region" description="Basic and acidic residues" evidence="2">
    <location>
        <begin position="369"/>
        <end position="476"/>
    </location>
</feature>
<evidence type="ECO:0000259" key="3">
    <source>
        <dbReference type="PROSITE" id="PS51455"/>
    </source>
</evidence>
<evidence type="ECO:0000256" key="1">
    <source>
        <dbReference type="PROSITE-ProRule" id="PRU00781"/>
    </source>
</evidence>
<dbReference type="VEuPathDB" id="AmoebaDB:EDI_093870"/>
<dbReference type="InterPro" id="IPR027483">
    <property type="entry name" value="PInositol-4-P-4/5-kinase_C_sf"/>
</dbReference>
<dbReference type="Pfam" id="PF01504">
    <property type="entry name" value="PIP5K"/>
    <property type="match status" value="1"/>
</dbReference>
<keyword evidence="1" id="KW-0067">ATP-binding</keyword>
<dbReference type="OMA" id="EELEFAC"/>
<dbReference type="AlphaFoldDB" id="B0EDH9"/>
<dbReference type="GO" id="GO:0005524">
    <property type="term" value="F:ATP binding"/>
    <property type="evidence" value="ECO:0007669"/>
    <property type="project" value="UniProtKB-UniRule"/>
</dbReference>
<dbReference type="PROSITE" id="PS51455">
    <property type="entry name" value="PIPK"/>
    <property type="match status" value="1"/>
</dbReference>
<organism evidence="5">
    <name type="scientific">Entamoeba dispar (strain ATCC PRA-260 / SAW760)</name>
    <dbReference type="NCBI Taxonomy" id="370354"/>
    <lineage>
        <taxon>Eukaryota</taxon>
        <taxon>Amoebozoa</taxon>
        <taxon>Evosea</taxon>
        <taxon>Archamoebae</taxon>
        <taxon>Mastigamoebida</taxon>
        <taxon>Entamoebidae</taxon>
        <taxon>Entamoeba</taxon>
    </lineage>
</organism>
<feature type="compositionally biased region" description="Polar residues" evidence="2">
    <location>
        <begin position="479"/>
        <end position="490"/>
    </location>
</feature>
<feature type="region of interest" description="Disordered" evidence="2">
    <location>
        <begin position="312"/>
        <end position="551"/>
    </location>
</feature>
<keyword evidence="5" id="KW-1185">Reference proteome</keyword>
<proteinExistence type="predicted"/>
<dbReference type="GO" id="GO:0046854">
    <property type="term" value="P:phosphatidylinositol phosphate biosynthetic process"/>
    <property type="evidence" value="ECO:0007669"/>
    <property type="project" value="TreeGrafter"/>
</dbReference>
<dbReference type="CDD" id="cd00139">
    <property type="entry name" value="PIPKc"/>
    <property type="match status" value="1"/>
</dbReference>
<dbReference type="SUPFAM" id="SSF56104">
    <property type="entry name" value="SAICAR synthase-like"/>
    <property type="match status" value="2"/>
</dbReference>
<dbReference type="Gene3D" id="3.30.800.10">
    <property type="entry name" value="Phosphatidylinositol Phosphate Kinase II Beta"/>
    <property type="match status" value="1"/>
</dbReference>
<dbReference type="Proteomes" id="UP000008076">
    <property type="component" value="Unassembled WGS sequence"/>
</dbReference>
<name>B0EDH9_ENTDS</name>
<keyword evidence="1" id="KW-0418">Kinase</keyword>